<organism evidence="1">
    <name type="scientific">Ralstonia solanacearum</name>
    <name type="common">Pseudomonas solanacearum</name>
    <dbReference type="NCBI Taxonomy" id="305"/>
    <lineage>
        <taxon>Bacteria</taxon>
        <taxon>Pseudomonadati</taxon>
        <taxon>Pseudomonadota</taxon>
        <taxon>Betaproteobacteria</taxon>
        <taxon>Burkholderiales</taxon>
        <taxon>Burkholderiaceae</taxon>
        <taxon>Ralstonia</taxon>
        <taxon>Ralstonia solanacearum species complex</taxon>
    </lineage>
</organism>
<dbReference type="EMBL" id="LN899826">
    <property type="protein sequence ID" value="CUV38861.1"/>
    <property type="molecule type" value="Genomic_DNA"/>
</dbReference>
<dbReference type="EMBL" id="LN899825">
    <property type="protein sequence ID" value="CUV37662.1"/>
    <property type="molecule type" value="Genomic_DNA"/>
</dbReference>
<reference evidence="1" key="1">
    <citation type="submission" date="2015-10" db="EMBL/GenBank/DDBJ databases">
        <authorList>
            <person name="Gilbert D.G."/>
        </authorList>
    </citation>
    <scope>NUCLEOTIDE SEQUENCE</scope>
    <source>
        <strain evidence="1">Phyl III-seqv23</strain>
    </source>
</reference>
<evidence type="ECO:0000313" key="2">
    <source>
        <dbReference type="EMBL" id="CUV38861.1"/>
    </source>
</evidence>
<protein>
    <submittedName>
        <fullName evidence="1">Uncharacterized protein</fullName>
    </submittedName>
</protein>
<dbReference type="EMBL" id="LN899822">
    <property type="protein sequence ID" value="CUV64278.1"/>
    <property type="molecule type" value="Genomic_DNA"/>
</dbReference>
<dbReference type="AlphaFoldDB" id="A0A0S4VT47"/>
<sequence length="101" mass="11083">MAFGEDGACPARFVEAQHSEQFESMDFTLPGDDGHLSLNQLWEGDFTLKGVGTESARQLAAQVAQGHGGIADTRHANWVIPYRRGLALFEELDKIRAPAKQ</sequence>
<accession>A0A0S4VT47</accession>
<evidence type="ECO:0000313" key="3">
    <source>
        <dbReference type="EMBL" id="CUV64278.1"/>
    </source>
</evidence>
<gene>
    <name evidence="3" type="ORF">RD1301_v1_5720003</name>
    <name evidence="1" type="ORF">TD1301_v1_4380003</name>
    <name evidence="2" type="ORF">TF3108_v1_190024</name>
</gene>
<name>A0A0S4VT47_RALSL</name>
<proteinExistence type="predicted"/>
<evidence type="ECO:0000313" key="1">
    <source>
        <dbReference type="EMBL" id="CUV37662.1"/>
    </source>
</evidence>